<dbReference type="Gene3D" id="3.40.630.40">
    <property type="entry name" value="Zn-dependent exopeptidases"/>
    <property type="match status" value="1"/>
</dbReference>
<evidence type="ECO:0000256" key="1">
    <source>
        <dbReference type="ARBA" id="ARBA00022801"/>
    </source>
</evidence>
<dbReference type="AlphaFoldDB" id="A0A1H9TZT6"/>
<dbReference type="InterPro" id="IPR002477">
    <property type="entry name" value="Peptidoglycan-bd-like"/>
</dbReference>
<sequence>MSKKVYLDPGHGGHDPGAQGNGLREKDLVLDISLKTQDILRNQYEGVSVRMSRTDDTFIELNERARDAVNWDADLFVSIHLNGAAESANGTETFMHSNSSASATARKNLHDAIFGAMRRIEPRVTDRGLKSANFAVLRGTYRDMLSVLTEALFITNPRDASMLKKSGTIDRIAEAHVEGIAKTLGLKKKSTPSAETVSSSTSFTSMSNSDKYKEMLIAVEDQGFEFEQFQRLLLAVGEQLPRFRDDGYPGAETLSATEAFQTRYNVSSPNGNFFGRPGEKTFETLLKNLPSFNNLLRANRPYPRGEDVRCIQRAVNSTDDGIYGPNTAGGVRDMQRKLNISVDGVFGPQTRKAMFNL</sequence>
<dbReference type="GO" id="GO:0008745">
    <property type="term" value="F:N-acetylmuramoyl-L-alanine amidase activity"/>
    <property type="evidence" value="ECO:0007669"/>
    <property type="project" value="InterPro"/>
</dbReference>
<accession>A0A1H9TZT6</accession>
<dbReference type="STRING" id="1601833.SAMN05518684_106182"/>
<evidence type="ECO:0000256" key="2">
    <source>
        <dbReference type="SAM" id="MobiDB-lite"/>
    </source>
</evidence>
<dbReference type="SUPFAM" id="SSF53187">
    <property type="entry name" value="Zn-dependent exopeptidases"/>
    <property type="match status" value="1"/>
</dbReference>
<dbReference type="Pfam" id="PF01520">
    <property type="entry name" value="Amidase_3"/>
    <property type="match status" value="1"/>
</dbReference>
<name>A0A1H9TZT6_9BACI</name>
<dbReference type="PANTHER" id="PTHR30404:SF0">
    <property type="entry name" value="N-ACETYLMURAMOYL-L-ALANINE AMIDASE AMIC"/>
    <property type="match status" value="1"/>
</dbReference>
<protein>
    <submittedName>
        <fullName evidence="4">N-acetylmuramoyl-L-alanine amidase</fullName>
    </submittedName>
</protein>
<proteinExistence type="predicted"/>
<dbReference type="RefSeq" id="WP_093050888.1">
    <property type="nucleotide sequence ID" value="NZ_FOGT01000006.1"/>
</dbReference>
<dbReference type="OrthoDB" id="9763643at2"/>
<gene>
    <name evidence="4" type="ORF">SAMN05518684_106182</name>
</gene>
<keyword evidence="5" id="KW-1185">Reference proteome</keyword>
<dbReference type="EMBL" id="FOGT01000006">
    <property type="protein sequence ID" value="SES02404.1"/>
    <property type="molecule type" value="Genomic_DNA"/>
</dbReference>
<organism evidence="4 5">
    <name type="scientific">Salipaludibacillus aurantiacus</name>
    <dbReference type="NCBI Taxonomy" id="1601833"/>
    <lineage>
        <taxon>Bacteria</taxon>
        <taxon>Bacillati</taxon>
        <taxon>Bacillota</taxon>
        <taxon>Bacilli</taxon>
        <taxon>Bacillales</taxon>
        <taxon>Bacillaceae</taxon>
    </lineage>
</organism>
<dbReference type="SMART" id="SM00646">
    <property type="entry name" value="Ami_3"/>
    <property type="match status" value="1"/>
</dbReference>
<reference evidence="5" key="1">
    <citation type="submission" date="2016-10" db="EMBL/GenBank/DDBJ databases">
        <authorList>
            <person name="Varghese N."/>
            <person name="Submissions S."/>
        </authorList>
    </citation>
    <scope>NUCLEOTIDE SEQUENCE [LARGE SCALE GENOMIC DNA]</scope>
    <source>
        <strain evidence="5">S9</strain>
    </source>
</reference>
<dbReference type="Proteomes" id="UP000198571">
    <property type="component" value="Unassembled WGS sequence"/>
</dbReference>
<dbReference type="Gene3D" id="1.10.101.10">
    <property type="entry name" value="PGBD-like superfamily/PGBD"/>
    <property type="match status" value="2"/>
</dbReference>
<evidence type="ECO:0000259" key="3">
    <source>
        <dbReference type="SMART" id="SM00646"/>
    </source>
</evidence>
<dbReference type="InterPro" id="IPR036366">
    <property type="entry name" value="PGBDSf"/>
</dbReference>
<dbReference type="InterPro" id="IPR050695">
    <property type="entry name" value="N-acetylmuramoyl_amidase_3"/>
</dbReference>
<dbReference type="GO" id="GO:0030288">
    <property type="term" value="C:outer membrane-bounded periplasmic space"/>
    <property type="evidence" value="ECO:0007669"/>
    <property type="project" value="TreeGrafter"/>
</dbReference>
<dbReference type="GO" id="GO:0009253">
    <property type="term" value="P:peptidoglycan catabolic process"/>
    <property type="evidence" value="ECO:0007669"/>
    <property type="project" value="InterPro"/>
</dbReference>
<feature type="region of interest" description="Disordered" evidence="2">
    <location>
        <begin position="1"/>
        <end position="22"/>
    </location>
</feature>
<dbReference type="Pfam" id="PF01471">
    <property type="entry name" value="PG_binding_1"/>
    <property type="match status" value="1"/>
</dbReference>
<dbReference type="SUPFAM" id="SSF47090">
    <property type="entry name" value="PGBD-like"/>
    <property type="match status" value="1"/>
</dbReference>
<dbReference type="CDD" id="cd02696">
    <property type="entry name" value="MurNAc-LAA"/>
    <property type="match status" value="1"/>
</dbReference>
<dbReference type="InterPro" id="IPR002508">
    <property type="entry name" value="MurNAc-LAA_cat"/>
</dbReference>
<evidence type="ECO:0000313" key="4">
    <source>
        <dbReference type="EMBL" id="SES02404.1"/>
    </source>
</evidence>
<keyword evidence="1" id="KW-0378">Hydrolase</keyword>
<evidence type="ECO:0000313" key="5">
    <source>
        <dbReference type="Proteomes" id="UP000198571"/>
    </source>
</evidence>
<dbReference type="PANTHER" id="PTHR30404">
    <property type="entry name" value="N-ACETYLMURAMOYL-L-ALANINE AMIDASE"/>
    <property type="match status" value="1"/>
</dbReference>
<feature type="domain" description="MurNAc-LAA" evidence="3">
    <location>
        <begin position="65"/>
        <end position="181"/>
    </location>
</feature>
<dbReference type="InterPro" id="IPR036365">
    <property type="entry name" value="PGBD-like_sf"/>
</dbReference>